<name>A0A7Z6USN4_PSESH</name>
<protein>
    <submittedName>
        <fullName evidence="1">Uncharacterized protein</fullName>
    </submittedName>
</protein>
<evidence type="ECO:0000313" key="2">
    <source>
        <dbReference type="Proteomes" id="UP000267078"/>
    </source>
</evidence>
<dbReference type="AlphaFoldDB" id="A0A7Z6USN4"/>
<organism evidence="1 2">
    <name type="scientific">Pseudomonas savastanoi pv. phaseolicola</name>
    <name type="common">Pseudomonas syringae pv. phaseolicola</name>
    <dbReference type="NCBI Taxonomy" id="319"/>
    <lineage>
        <taxon>Bacteria</taxon>
        <taxon>Pseudomonadati</taxon>
        <taxon>Pseudomonadota</taxon>
        <taxon>Gammaproteobacteria</taxon>
        <taxon>Pseudomonadales</taxon>
        <taxon>Pseudomonadaceae</taxon>
        <taxon>Pseudomonas</taxon>
    </lineage>
</organism>
<dbReference type="EMBL" id="RBUI01000116">
    <property type="protein sequence ID" value="RMU86213.1"/>
    <property type="molecule type" value="Genomic_DNA"/>
</dbReference>
<accession>A0A7Z6USN4</accession>
<sequence>MNRRELFFCFTSGKRSFTVFSTHKNNCVITVRIVGVTGVF</sequence>
<gene>
    <name evidence="1" type="ORF">ALP21_200221</name>
</gene>
<dbReference type="Proteomes" id="UP000267078">
    <property type="component" value="Unassembled WGS sequence"/>
</dbReference>
<proteinExistence type="predicted"/>
<evidence type="ECO:0000313" key="1">
    <source>
        <dbReference type="EMBL" id="RMU86213.1"/>
    </source>
</evidence>
<comment type="caution">
    <text evidence="1">The sequence shown here is derived from an EMBL/GenBank/DDBJ whole genome shotgun (WGS) entry which is preliminary data.</text>
</comment>
<reference evidence="1 2" key="1">
    <citation type="submission" date="2018-08" db="EMBL/GenBank/DDBJ databases">
        <title>Recombination of ecologically and evolutionarily significant loci maintains genetic cohesion in the Pseudomonas syringae species complex.</title>
        <authorList>
            <person name="Dillon M."/>
            <person name="Thakur S."/>
            <person name="Almeida R.N.D."/>
            <person name="Weir B.S."/>
            <person name="Guttman D.S."/>
        </authorList>
    </citation>
    <scope>NUCLEOTIDE SEQUENCE [LARGE SCALE GENOMIC DNA]</scope>
    <source>
        <strain evidence="1 2">1449B</strain>
    </source>
</reference>